<reference evidence="8 9" key="1">
    <citation type="submission" date="2024-11" db="EMBL/GenBank/DDBJ databases">
        <title>Identification and Characterization of a Novel Fosfomycin Bacillithiol Transferase FosB8 in Paenibacillus illinoisensis.</title>
        <authorList>
            <person name="Lu W."/>
        </authorList>
    </citation>
    <scope>NUCLEOTIDE SEQUENCE [LARGE SCALE GENOMIC DNA]</scope>
    <source>
        <strain evidence="8 9">WP77</strain>
    </source>
</reference>
<name>A0ABW8HQC3_9BACL</name>
<keyword evidence="4" id="KW-0804">Transcription</keyword>
<feature type="domain" description="RNA polymerase sigma-70 region 2" evidence="5">
    <location>
        <begin position="38"/>
        <end position="104"/>
    </location>
</feature>
<proteinExistence type="inferred from homology"/>
<evidence type="ECO:0000313" key="9">
    <source>
        <dbReference type="Proteomes" id="UP001618531"/>
    </source>
</evidence>
<organism evidence="8 9">
    <name type="scientific">Paenibacillus illinoisensis</name>
    <dbReference type="NCBI Taxonomy" id="59845"/>
    <lineage>
        <taxon>Bacteria</taxon>
        <taxon>Bacillati</taxon>
        <taxon>Bacillota</taxon>
        <taxon>Bacilli</taxon>
        <taxon>Bacillales</taxon>
        <taxon>Paenibacillaceae</taxon>
        <taxon>Paenibacillus</taxon>
    </lineage>
</organism>
<dbReference type="Pfam" id="PF08281">
    <property type="entry name" value="Sigma70_r4_2"/>
    <property type="match status" value="1"/>
</dbReference>
<dbReference type="Gene3D" id="1.10.10.10">
    <property type="entry name" value="Winged helix-like DNA-binding domain superfamily/Winged helix DNA-binding domain"/>
    <property type="match status" value="1"/>
</dbReference>
<protein>
    <submittedName>
        <fullName evidence="8">Sigma-70 family RNA polymerase sigma factor</fullName>
    </submittedName>
</protein>
<evidence type="ECO:0000259" key="7">
    <source>
        <dbReference type="Pfam" id="PF08874"/>
    </source>
</evidence>
<dbReference type="InterPro" id="IPR036388">
    <property type="entry name" value="WH-like_DNA-bd_sf"/>
</dbReference>
<sequence>MALIHIQAEHDAHREEFTSLHEWIEGAIQGEPEAYEQLMKQFRGMALAVAYNKLEDAFWAEDIVQEAFTEAFANLSKLETAEAFPGWFKVIVERQCYRWLRRKQHSISPEQGLQYNINSSKEGDNPEQLVLQKERYRILRDSISSLPLSLQHVVDMFYFQGYSLKEISDFLSVSVPALKKRLFDARAKLRRTLPVADVITVFNELYEGGKGMLHITNGDHAADRLRQSGIEGEVMVWRELYTFGPVVQDMGNEEEKSKRAAYLEQQLVIPQKEYLQIAELERKLHAFHQYKEIVLWFEYDLYDQAMLSYLLHYFNGQSLGDTKLNLLCIDAYPEIENFRGLGQLTPGQIGRLSGTWHVMGTEEIQAGSQFWQAYTSSDIQDHMDYLKQNSTVLPFAHAAFEAHLTRLPSQSNGLGAIEQVTLEAVSQGVDQPYPLFKRVSERLHVLGMGDLEYWAHLRKMTKEPHALLHISGADTFPDFTQHHEHFRNAVLSLTELGIQVLAEEADYAKLRRDEMWIGGLWNAQGEEPQWRWDMASRFPVKIST</sequence>
<feature type="domain" description="DUF1835" evidence="7">
    <location>
        <begin position="213"/>
        <end position="317"/>
    </location>
</feature>
<keyword evidence="9" id="KW-1185">Reference proteome</keyword>
<keyword evidence="3" id="KW-0731">Sigma factor</keyword>
<dbReference type="SUPFAM" id="SSF88659">
    <property type="entry name" value="Sigma3 and sigma4 domains of RNA polymerase sigma factors"/>
    <property type="match status" value="1"/>
</dbReference>
<gene>
    <name evidence="8" type="ORF">ACINKY_06580</name>
</gene>
<dbReference type="Gene3D" id="1.10.1740.10">
    <property type="match status" value="1"/>
</dbReference>
<dbReference type="InterPro" id="IPR013325">
    <property type="entry name" value="RNA_pol_sigma_r2"/>
</dbReference>
<dbReference type="SUPFAM" id="SSF88946">
    <property type="entry name" value="Sigma2 domain of RNA polymerase sigma factors"/>
    <property type="match status" value="1"/>
</dbReference>
<feature type="domain" description="RNA polymerase sigma factor 70 region 4 type 2" evidence="6">
    <location>
        <begin position="137"/>
        <end position="189"/>
    </location>
</feature>
<comment type="caution">
    <text evidence="8">The sequence shown here is derived from an EMBL/GenBank/DDBJ whole genome shotgun (WGS) entry which is preliminary data.</text>
</comment>
<keyword evidence="2" id="KW-0805">Transcription regulation</keyword>
<evidence type="ECO:0000259" key="5">
    <source>
        <dbReference type="Pfam" id="PF04542"/>
    </source>
</evidence>
<comment type="similarity">
    <text evidence="1">Belongs to the sigma-70 factor family. ECF subfamily.</text>
</comment>
<dbReference type="InterPro" id="IPR014973">
    <property type="entry name" value="DUF1835"/>
</dbReference>
<evidence type="ECO:0000256" key="1">
    <source>
        <dbReference type="ARBA" id="ARBA00010641"/>
    </source>
</evidence>
<evidence type="ECO:0000256" key="4">
    <source>
        <dbReference type="ARBA" id="ARBA00023163"/>
    </source>
</evidence>
<dbReference type="InterPro" id="IPR014284">
    <property type="entry name" value="RNA_pol_sigma-70_dom"/>
</dbReference>
<evidence type="ECO:0000256" key="3">
    <source>
        <dbReference type="ARBA" id="ARBA00023082"/>
    </source>
</evidence>
<evidence type="ECO:0000313" key="8">
    <source>
        <dbReference type="EMBL" id="MFK0521864.1"/>
    </source>
</evidence>
<dbReference type="CDD" id="cd06171">
    <property type="entry name" value="Sigma70_r4"/>
    <property type="match status" value="1"/>
</dbReference>
<dbReference type="InterPro" id="IPR013249">
    <property type="entry name" value="RNA_pol_sigma70_r4_t2"/>
</dbReference>
<dbReference type="InterPro" id="IPR007627">
    <property type="entry name" value="RNA_pol_sigma70_r2"/>
</dbReference>
<dbReference type="InterPro" id="IPR013324">
    <property type="entry name" value="RNA_pol_sigma_r3/r4-like"/>
</dbReference>
<dbReference type="Pfam" id="PF08874">
    <property type="entry name" value="DUF1835"/>
    <property type="match status" value="1"/>
</dbReference>
<evidence type="ECO:0000256" key="2">
    <source>
        <dbReference type="ARBA" id="ARBA00023015"/>
    </source>
</evidence>
<dbReference type="Proteomes" id="UP001618531">
    <property type="component" value="Unassembled WGS sequence"/>
</dbReference>
<dbReference type="EMBL" id="JBIYSL010000001">
    <property type="protein sequence ID" value="MFK0521864.1"/>
    <property type="molecule type" value="Genomic_DNA"/>
</dbReference>
<dbReference type="NCBIfam" id="TIGR02937">
    <property type="entry name" value="sigma70-ECF"/>
    <property type="match status" value="1"/>
</dbReference>
<dbReference type="InterPro" id="IPR039425">
    <property type="entry name" value="RNA_pol_sigma-70-like"/>
</dbReference>
<dbReference type="PANTHER" id="PTHR43133:SF51">
    <property type="entry name" value="RNA POLYMERASE SIGMA FACTOR"/>
    <property type="match status" value="1"/>
</dbReference>
<dbReference type="PANTHER" id="PTHR43133">
    <property type="entry name" value="RNA POLYMERASE ECF-TYPE SIGMA FACTO"/>
    <property type="match status" value="1"/>
</dbReference>
<evidence type="ECO:0000259" key="6">
    <source>
        <dbReference type="Pfam" id="PF08281"/>
    </source>
</evidence>
<accession>A0ABW8HQC3</accession>
<dbReference type="Pfam" id="PF04542">
    <property type="entry name" value="Sigma70_r2"/>
    <property type="match status" value="1"/>
</dbReference>